<dbReference type="InterPro" id="IPR007395">
    <property type="entry name" value="Zn_peptidase_2"/>
</dbReference>
<evidence type="ECO:0000313" key="2">
    <source>
        <dbReference type="EMBL" id="TYR76473.1"/>
    </source>
</evidence>
<keyword evidence="1" id="KW-0812">Transmembrane</keyword>
<evidence type="ECO:0000256" key="1">
    <source>
        <dbReference type="SAM" id="Phobius"/>
    </source>
</evidence>
<protein>
    <submittedName>
        <fullName evidence="2">Zinc metallopeptidase</fullName>
    </submittedName>
</protein>
<gene>
    <name evidence="2" type="ORF">FZC79_06210</name>
</gene>
<comment type="caution">
    <text evidence="2">The sequence shown here is derived from an EMBL/GenBank/DDBJ whole genome shotgun (WGS) entry which is preliminary data.</text>
</comment>
<feature type="transmembrane region" description="Helical" evidence="1">
    <location>
        <begin position="143"/>
        <end position="164"/>
    </location>
</feature>
<dbReference type="Pfam" id="PF04298">
    <property type="entry name" value="Zn_peptidase_2"/>
    <property type="match status" value="1"/>
</dbReference>
<dbReference type="Proteomes" id="UP000323317">
    <property type="component" value="Unassembled WGS sequence"/>
</dbReference>
<dbReference type="PANTHER" id="PTHR36434:SF1">
    <property type="entry name" value="MEMBRANE PROTEASE YUGP-RELATED"/>
    <property type="match status" value="1"/>
</dbReference>
<sequence length="226" mass="24638">MGGFILYFILISLIPILASMNVKRTFKKYSRVATTSGMTGAEMARRILNENGLYDVKVVEGRGFLSDHYNPLNKTVALSPDNYHGHSVAGAAVAAHEVGHAIQDSESYAFLRFRHALVPVANISSNLSFVFILIGIFSQLSGMFLLGIVLMAAGVLFQFITLPVEFNASSRAMNQIVSLGLIRNEEERHAKKVLNAAALTYVAAAAVALIELLRLLMIYTGMQGED</sequence>
<evidence type="ECO:0000313" key="3">
    <source>
        <dbReference type="Proteomes" id="UP000323317"/>
    </source>
</evidence>
<keyword evidence="1" id="KW-0472">Membrane</keyword>
<organism evidence="2 3">
    <name type="scientific">Rossellomorea vietnamensis</name>
    <dbReference type="NCBI Taxonomy" id="218284"/>
    <lineage>
        <taxon>Bacteria</taxon>
        <taxon>Bacillati</taxon>
        <taxon>Bacillota</taxon>
        <taxon>Bacilli</taxon>
        <taxon>Bacillales</taxon>
        <taxon>Bacillaceae</taxon>
        <taxon>Rossellomorea</taxon>
    </lineage>
</organism>
<dbReference type="PANTHER" id="PTHR36434">
    <property type="entry name" value="MEMBRANE PROTEASE YUGP-RELATED"/>
    <property type="match status" value="1"/>
</dbReference>
<proteinExistence type="predicted"/>
<dbReference type="AlphaFoldDB" id="A0A5D4KJM0"/>
<accession>A0A5D4KJM0</accession>
<feature type="transmembrane region" description="Helical" evidence="1">
    <location>
        <begin position="116"/>
        <end position="137"/>
    </location>
</feature>
<dbReference type="RefSeq" id="WP_148945966.1">
    <property type="nucleotide sequence ID" value="NZ_JBNIKK010000008.1"/>
</dbReference>
<keyword evidence="1" id="KW-1133">Transmembrane helix</keyword>
<feature type="transmembrane region" description="Helical" evidence="1">
    <location>
        <begin position="6"/>
        <end position="22"/>
    </location>
</feature>
<feature type="transmembrane region" description="Helical" evidence="1">
    <location>
        <begin position="193"/>
        <end position="219"/>
    </location>
</feature>
<name>A0A5D4KJM0_9BACI</name>
<dbReference type="EMBL" id="VTEH01000003">
    <property type="protein sequence ID" value="TYR76473.1"/>
    <property type="molecule type" value="Genomic_DNA"/>
</dbReference>
<reference evidence="2 3" key="1">
    <citation type="submission" date="2019-08" db="EMBL/GenBank/DDBJ databases">
        <title>Bacillus genomes from the desert of Cuatro Cienegas, Coahuila.</title>
        <authorList>
            <person name="Olmedo-Alvarez G."/>
        </authorList>
    </citation>
    <scope>NUCLEOTIDE SEQUENCE [LARGE SCALE GENOMIC DNA]</scope>
    <source>
        <strain evidence="2 3">CH40_1T</strain>
    </source>
</reference>